<organism evidence="9 10">
    <name type="scientific">Sediminicurvatus halobius</name>
    <dbReference type="NCBI Taxonomy" id="2182432"/>
    <lineage>
        <taxon>Bacteria</taxon>
        <taxon>Pseudomonadati</taxon>
        <taxon>Pseudomonadota</taxon>
        <taxon>Gammaproteobacteria</taxon>
        <taxon>Chromatiales</taxon>
        <taxon>Ectothiorhodospiraceae</taxon>
        <taxon>Sediminicurvatus</taxon>
    </lineage>
</organism>
<keyword evidence="5" id="KW-0175">Coiled coil</keyword>
<keyword evidence="4" id="KW-0238">DNA-binding</keyword>
<evidence type="ECO:0008006" key="11">
    <source>
        <dbReference type="Google" id="ProtNLM"/>
    </source>
</evidence>
<dbReference type="InterPro" id="IPR041664">
    <property type="entry name" value="AAA_16"/>
</dbReference>
<comment type="similarity">
    <text evidence="1">Belongs to the AfsR/DnrI/RedD regulatory family.</text>
</comment>
<keyword evidence="2" id="KW-0547">Nucleotide-binding</keyword>
<gene>
    <name evidence="9" type="ORF">DEM34_05655</name>
</gene>
<dbReference type="InterPro" id="IPR036388">
    <property type="entry name" value="WH-like_DNA-bd_sf"/>
</dbReference>
<evidence type="ECO:0000256" key="5">
    <source>
        <dbReference type="SAM" id="Coils"/>
    </source>
</evidence>
<feature type="domain" description="Bacterial transcriptional activator" evidence="8">
    <location>
        <begin position="156"/>
        <end position="294"/>
    </location>
</feature>
<dbReference type="GO" id="GO:0005737">
    <property type="term" value="C:cytoplasm"/>
    <property type="evidence" value="ECO:0007669"/>
    <property type="project" value="TreeGrafter"/>
</dbReference>
<dbReference type="Gene3D" id="1.10.10.10">
    <property type="entry name" value="Winged helix-like DNA-binding domain superfamily/Winged helix DNA-binding domain"/>
    <property type="match status" value="1"/>
</dbReference>
<dbReference type="InterPro" id="IPR016032">
    <property type="entry name" value="Sig_transdc_resp-reg_C-effctor"/>
</dbReference>
<dbReference type="GO" id="GO:0004016">
    <property type="term" value="F:adenylate cyclase activity"/>
    <property type="evidence" value="ECO:0007669"/>
    <property type="project" value="TreeGrafter"/>
</dbReference>
<name>A0A2U2N5U7_9GAMM</name>
<feature type="compositionally biased region" description="Pro residues" evidence="6">
    <location>
        <begin position="32"/>
        <end position="41"/>
    </location>
</feature>
<dbReference type="SUPFAM" id="SSF52540">
    <property type="entry name" value="P-loop containing nucleoside triphosphate hydrolases"/>
    <property type="match status" value="1"/>
</dbReference>
<dbReference type="SMART" id="SM01043">
    <property type="entry name" value="BTAD"/>
    <property type="match status" value="1"/>
</dbReference>
<evidence type="ECO:0000256" key="4">
    <source>
        <dbReference type="ARBA" id="ARBA00023125"/>
    </source>
</evidence>
<dbReference type="InterPro" id="IPR011990">
    <property type="entry name" value="TPR-like_helical_dom_sf"/>
</dbReference>
<dbReference type="PANTHER" id="PTHR16305">
    <property type="entry name" value="TESTICULAR SOLUBLE ADENYLYL CYCLASE"/>
    <property type="match status" value="1"/>
</dbReference>
<dbReference type="InterPro" id="IPR027417">
    <property type="entry name" value="P-loop_NTPase"/>
</dbReference>
<feature type="coiled-coil region" evidence="5">
    <location>
        <begin position="806"/>
        <end position="871"/>
    </location>
</feature>
<dbReference type="AlphaFoldDB" id="A0A2U2N5U7"/>
<dbReference type="GO" id="GO:0006355">
    <property type="term" value="P:regulation of DNA-templated transcription"/>
    <property type="evidence" value="ECO:0007669"/>
    <property type="project" value="InterPro"/>
</dbReference>
<protein>
    <recommendedName>
        <fullName evidence="11">Bacterial transcriptional activator domain-containing protein</fullName>
    </recommendedName>
</protein>
<reference evidence="9 10" key="1">
    <citation type="submission" date="2018-05" db="EMBL/GenBank/DDBJ databases">
        <title>Spiribacter halobius sp. nov., a moderately halophilic bacterium isolated from marine solar saltern.</title>
        <authorList>
            <person name="Zheng W.-S."/>
            <person name="Lu D.-C."/>
            <person name="Du Z.-J."/>
        </authorList>
    </citation>
    <scope>NUCLEOTIDE SEQUENCE [LARGE SCALE GENOMIC DNA]</scope>
    <source>
        <strain evidence="9 10">E85</strain>
    </source>
</reference>
<dbReference type="GO" id="GO:0003677">
    <property type="term" value="F:DNA binding"/>
    <property type="evidence" value="ECO:0007669"/>
    <property type="project" value="UniProtKB-KW"/>
</dbReference>
<evidence type="ECO:0000256" key="6">
    <source>
        <dbReference type="SAM" id="MobiDB-lite"/>
    </source>
</evidence>
<dbReference type="SUPFAM" id="SSF46894">
    <property type="entry name" value="C-terminal effector domain of the bipartite response regulators"/>
    <property type="match status" value="1"/>
</dbReference>
<dbReference type="PANTHER" id="PTHR16305:SF35">
    <property type="entry name" value="TRANSCRIPTIONAL ACTIVATOR DOMAIN"/>
    <property type="match status" value="1"/>
</dbReference>
<dbReference type="Gene3D" id="1.25.40.10">
    <property type="entry name" value="Tetratricopeptide repeat domain"/>
    <property type="match status" value="1"/>
</dbReference>
<evidence type="ECO:0000259" key="7">
    <source>
        <dbReference type="SMART" id="SM00862"/>
    </source>
</evidence>
<feature type="region of interest" description="Disordered" evidence="6">
    <location>
        <begin position="1"/>
        <end position="52"/>
    </location>
</feature>
<sequence length="1042" mass="112466">MSLPPVGRCRVTGVSLRRQRGSGRGIGRGLPTPSPTEPPASEPDYNQGDGQLRPAAVPMATLELRFLGDVAVLHDGTPLALPPSRKTRALLAYLALQPRRFRREHLCELLWEVPDDPRGALRWSLSKLRRLVDEPGRPRIQADRLGVRFDPAGVRIDVTELHELIAAGPDTASVETLESAATRLGGHFLEGLELTELHAFHAWCVAERERTTLAQATLLQALVQRLEGEPARALPYAQALTGLLPYDENLRAALIRLLVAAGHAEEAEQQYRLGRRLLAEIGAPPSERLYHAWRGPPGAAARPVPRAPAPPAPPRVAGALVGREAELATLRQAATAAAGGRAQVVLLCGEPGIGKSRLLAEGGALAREAGARVLSAAAFEAEALRPYALWLDALRAEDCALAEAVFGEEAARERQRLFAGLADLVARETAARPLALLFDDLQWCDESSAAALHYVARMSRGCSLLAVLAGRADELRDNAAVQRALRGLRREGLLTELRLGPLPKPALQALIHAHAPTADSGRLGHQCRGNPLLAIELARAEAAGGRVAESLEELVAERAARLDVEAGEVLQWAAVLAPRISLGALADLTRMDGDRVGVALEAAEAQALLETTEHGPHFPHELIARAVYQRIPPARRRVMHRRVAERLAAGEAPDRELAADLAHHAALGGDPALAARGMVAAGRLCLRFFANEDAASLARSGLQWVTALPEAERVGLELELRDILYSAVPITDWERAAAECVALAERALDHGAAAHARLGYHMASYLRWAHGQWSGAREESLQAERVTRGAGEAEQIAGMAEAARCLAMLERDLGRAEALALEAQALASRRGIPHHAIPAALGMLRFHENRLDEAEERLQEARALSKAAGDRMSEFQANEYLVMIDFERGRLEDACRRCTELVAIGERLREGSEAPYARVLQGLCRYAREDDPGELDRALPALREADARHRLACALSRAALLDLERGRPERARERAHEALEHAEALERATETLLARLALAGACEALGDAAGYARQQAAIERLADAPAAAWARARAAARRAAEA</sequence>
<keyword evidence="3" id="KW-0067">ATP-binding</keyword>
<proteinExistence type="inferred from homology"/>
<evidence type="ECO:0000313" key="10">
    <source>
        <dbReference type="Proteomes" id="UP000245474"/>
    </source>
</evidence>
<accession>A0A2U2N5U7</accession>
<evidence type="ECO:0000259" key="8">
    <source>
        <dbReference type="SMART" id="SM01043"/>
    </source>
</evidence>
<feature type="domain" description="OmpR/PhoB-type" evidence="7">
    <location>
        <begin position="76"/>
        <end position="149"/>
    </location>
</feature>
<evidence type="ECO:0000256" key="3">
    <source>
        <dbReference type="ARBA" id="ARBA00022840"/>
    </source>
</evidence>
<dbReference type="GO" id="GO:0000160">
    <property type="term" value="P:phosphorelay signal transduction system"/>
    <property type="evidence" value="ECO:0007669"/>
    <property type="project" value="InterPro"/>
</dbReference>
<dbReference type="Gene3D" id="3.40.50.300">
    <property type="entry name" value="P-loop containing nucleotide triphosphate hydrolases"/>
    <property type="match status" value="1"/>
</dbReference>
<comment type="caution">
    <text evidence="9">The sequence shown here is derived from an EMBL/GenBank/DDBJ whole genome shotgun (WGS) entry which is preliminary data.</text>
</comment>
<dbReference type="GO" id="GO:0005524">
    <property type="term" value="F:ATP binding"/>
    <property type="evidence" value="ECO:0007669"/>
    <property type="project" value="UniProtKB-KW"/>
</dbReference>
<dbReference type="InterPro" id="IPR005158">
    <property type="entry name" value="BTAD"/>
</dbReference>
<evidence type="ECO:0000313" key="9">
    <source>
        <dbReference type="EMBL" id="PWG64364.1"/>
    </source>
</evidence>
<dbReference type="EMBL" id="QFFI01000006">
    <property type="protein sequence ID" value="PWG64364.1"/>
    <property type="molecule type" value="Genomic_DNA"/>
</dbReference>
<evidence type="ECO:0000256" key="1">
    <source>
        <dbReference type="ARBA" id="ARBA00005820"/>
    </source>
</evidence>
<dbReference type="Proteomes" id="UP000245474">
    <property type="component" value="Unassembled WGS sequence"/>
</dbReference>
<evidence type="ECO:0000256" key="2">
    <source>
        <dbReference type="ARBA" id="ARBA00022741"/>
    </source>
</evidence>
<keyword evidence="10" id="KW-1185">Reference proteome</keyword>
<dbReference type="InterPro" id="IPR001867">
    <property type="entry name" value="OmpR/PhoB-type_DNA-bd"/>
</dbReference>
<dbReference type="SMART" id="SM00862">
    <property type="entry name" value="Trans_reg_C"/>
    <property type="match status" value="1"/>
</dbReference>
<dbReference type="SUPFAM" id="SSF48452">
    <property type="entry name" value="TPR-like"/>
    <property type="match status" value="2"/>
</dbReference>
<dbReference type="Pfam" id="PF13191">
    <property type="entry name" value="AAA_16"/>
    <property type="match status" value="1"/>
</dbReference>